<dbReference type="HOGENOM" id="CLU_037980_2_0_1"/>
<dbReference type="InParanoid" id="G4TR33"/>
<feature type="region of interest" description="Disordered" evidence="1">
    <location>
        <begin position="138"/>
        <end position="183"/>
    </location>
</feature>
<proteinExistence type="predicted"/>
<evidence type="ECO:0000256" key="1">
    <source>
        <dbReference type="SAM" id="MobiDB-lite"/>
    </source>
</evidence>
<feature type="transmembrane region" description="Helical" evidence="2">
    <location>
        <begin position="110"/>
        <end position="131"/>
    </location>
</feature>
<evidence type="ECO:0000313" key="4">
    <source>
        <dbReference type="Proteomes" id="UP000007148"/>
    </source>
</evidence>
<keyword evidence="4" id="KW-1185">Reference proteome</keyword>
<keyword evidence="2" id="KW-1133">Transmembrane helix</keyword>
<dbReference type="OMA" id="NMPLFAH"/>
<name>G4TR33_SERID</name>
<accession>G4TR33</accession>
<dbReference type="eggNOG" id="ENOG502SAMB">
    <property type="taxonomic scope" value="Eukaryota"/>
</dbReference>
<keyword evidence="2" id="KW-0472">Membrane</keyword>
<evidence type="ECO:0000313" key="3">
    <source>
        <dbReference type="EMBL" id="CCA73776.1"/>
    </source>
</evidence>
<sequence>MIIADDASERPPSPSHKSSSSRPHAPSTLSTSSAGPVQRQPSPGPAPPSYSVATSEGASSPLTPLIPRPFYERPQRNDPLVMERGYYDQTLLAAAEQRERELARRTRKRFLRALLYACIIYILLGAFVGSMSPSFSTGRKNPWLDDDDVPSDPETPDDIPSLPNPSRPRPPSSKPWPERTDGDIVECYGGDSWRDEQSLYEGMILVSGPSDGSEYPFTVYNDFSLPVDAPSLSVFTRGTHASGRTLVRARERDDESELVKITIQASYRHETALQMMNTTRDADPSKDIRLAIDIAIPKGADATRVIESFTLAFSWFSLSLDTGDDVRFNQITAVSSSDKIESKGLLATQAVITSSNGPVSGSLNVTRELVVSTSNAKIDVDINVFDNEDEPKHPSVTLSTSNGGIFTRNALYRDHESDKGGAYEIVASTKNAQINMNFTTAPIDSTLMLTTSTSNAGSEIHLHPTYEGGLLLSTSNGEARVEIKDDTKDPSGEGRERQLHLDSVWKGLVIGWVGWGEKKKRGDLAAHTSNGRNIVYV</sequence>
<feature type="compositionally biased region" description="Polar residues" evidence="1">
    <location>
        <begin position="51"/>
        <end position="62"/>
    </location>
</feature>
<protein>
    <submittedName>
        <fullName evidence="3">Uncharacterized protein</fullName>
    </submittedName>
</protein>
<feature type="compositionally biased region" description="Polar residues" evidence="1">
    <location>
        <begin position="28"/>
        <end position="41"/>
    </location>
</feature>
<organism evidence="3 4">
    <name type="scientific">Serendipita indica (strain DSM 11827)</name>
    <name type="common">Root endophyte fungus</name>
    <name type="synonym">Piriformospora indica</name>
    <dbReference type="NCBI Taxonomy" id="1109443"/>
    <lineage>
        <taxon>Eukaryota</taxon>
        <taxon>Fungi</taxon>
        <taxon>Dikarya</taxon>
        <taxon>Basidiomycota</taxon>
        <taxon>Agaricomycotina</taxon>
        <taxon>Agaricomycetes</taxon>
        <taxon>Sebacinales</taxon>
        <taxon>Serendipitaceae</taxon>
        <taxon>Serendipita</taxon>
    </lineage>
</organism>
<reference evidence="3 4" key="1">
    <citation type="journal article" date="2011" name="PLoS Pathog.">
        <title>Endophytic Life Strategies Decoded by Genome and Transcriptome Analyses of the Mutualistic Root Symbiont Piriformospora indica.</title>
        <authorList>
            <person name="Zuccaro A."/>
            <person name="Lahrmann U."/>
            <person name="Guldener U."/>
            <person name="Langen G."/>
            <person name="Pfiffi S."/>
            <person name="Biedenkopf D."/>
            <person name="Wong P."/>
            <person name="Samans B."/>
            <person name="Grimm C."/>
            <person name="Basiewicz M."/>
            <person name="Murat C."/>
            <person name="Martin F."/>
            <person name="Kogel K.H."/>
        </authorList>
    </citation>
    <scope>NUCLEOTIDE SEQUENCE [LARGE SCALE GENOMIC DNA]</scope>
    <source>
        <strain evidence="3 4">DSM 11827</strain>
    </source>
</reference>
<keyword evidence="2" id="KW-0812">Transmembrane</keyword>
<dbReference type="AlphaFoldDB" id="G4TR33"/>
<feature type="region of interest" description="Disordered" evidence="1">
    <location>
        <begin position="1"/>
        <end position="77"/>
    </location>
</feature>
<dbReference type="Proteomes" id="UP000007148">
    <property type="component" value="Unassembled WGS sequence"/>
</dbReference>
<feature type="compositionally biased region" description="Low complexity" evidence="1">
    <location>
        <begin position="15"/>
        <end position="27"/>
    </location>
</feature>
<dbReference type="OrthoDB" id="5570013at2759"/>
<comment type="caution">
    <text evidence="3">The sequence shown here is derived from an EMBL/GenBank/DDBJ whole genome shotgun (WGS) entry which is preliminary data.</text>
</comment>
<feature type="compositionally biased region" description="Pro residues" evidence="1">
    <location>
        <begin position="162"/>
        <end position="174"/>
    </location>
</feature>
<evidence type="ECO:0000256" key="2">
    <source>
        <dbReference type="SAM" id="Phobius"/>
    </source>
</evidence>
<feature type="compositionally biased region" description="Acidic residues" evidence="1">
    <location>
        <begin position="144"/>
        <end position="157"/>
    </location>
</feature>
<dbReference type="STRING" id="1109443.G4TR33"/>
<dbReference type="EMBL" id="CAFZ01000252">
    <property type="protein sequence ID" value="CCA73776.1"/>
    <property type="molecule type" value="Genomic_DNA"/>
</dbReference>
<gene>
    <name evidence="3" type="ORF">PIIN_07730</name>
</gene>